<dbReference type="SUPFAM" id="SSF51182">
    <property type="entry name" value="RmlC-like cupins"/>
    <property type="match status" value="1"/>
</dbReference>
<comment type="caution">
    <text evidence="2">The sequence shown here is derived from an EMBL/GenBank/DDBJ whole genome shotgun (WGS) entry which is preliminary data.</text>
</comment>
<evidence type="ECO:0000313" key="2">
    <source>
        <dbReference type="EMBL" id="THH30869.1"/>
    </source>
</evidence>
<dbReference type="Proteomes" id="UP000308730">
    <property type="component" value="Unassembled WGS sequence"/>
</dbReference>
<keyword evidence="3" id="KW-1185">Reference proteome</keyword>
<dbReference type="Pfam" id="PF07883">
    <property type="entry name" value="Cupin_2"/>
    <property type="match status" value="1"/>
</dbReference>
<dbReference type="InterPro" id="IPR014710">
    <property type="entry name" value="RmlC-like_jellyroll"/>
</dbReference>
<reference evidence="2 3" key="1">
    <citation type="submission" date="2019-02" db="EMBL/GenBank/DDBJ databases">
        <title>Genome sequencing of the rare red list fungi Antrodiella citrinella (Flaviporus citrinellus).</title>
        <authorList>
            <person name="Buettner E."/>
            <person name="Kellner H."/>
        </authorList>
    </citation>
    <scope>NUCLEOTIDE SEQUENCE [LARGE SCALE GENOMIC DNA]</scope>
    <source>
        <strain evidence="2 3">DSM 108506</strain>
    </source>
</reference>
<dbReference type="PANTHER" id="PTHR36448:SF3">
    <property type="entry name" value="CUPIN TYPE-2 DOMAIN-CONTAINING PROTEIN"/>
    <property type="match status" value="1"/>
</dbReference>
<sequence>MSTSVNKASLTPLNALRVSQYQIPRHGRIPNTSIQHKPLLVYHSAFVPDTHLTAVAVEAHIASVGLYSAQWQYTMYAKNHFHSTTHELLVVFRGSARVCFGGEDNPGRVELDVSKGDAMLVPAGVAHRLLEQGEDGFEMVGSYPVGATWDLCYGTEGRNVEAHIAALGWLNKDPLYGDDGPALHV</sequence>
<dbReference type="AlphaFoldDB" id="A0A4S4MWU7"/>
<dbReference type="EMBL" id="SGPM01000065">
    <property type="protein sequence ID" value="THH30869.1"/>
    <property type="molecule type" value="Genomic_DNA"/>
</dbReference>
<dbReference type="CDD" id="cd02219">
    <property type="entry name" value="cupin_YjlB-like"/>
    <property type="match status" value="1"/>
</dbReference>
<dbReference type="PANTHER" id="PTHR36448">
    <property type="entry name" value="BLR7373 PROTEIN"/>
    <property type="match status" value="1"/>
</dbReference>
<feature type="domain" description="Cupin type-2" evidence="1">
    <location>
        <begin position="77"/>
        <end position="135"/>
    </location>
</feature>
<dbReference type="OrthoDB" id="2446447at2759"/>
<dbReference type="InterPro" id="IPR013096">
    <property type="entry name" value="Cupin_2"/>
</dbReference>
<organism evidence="2 3">
    <name type="scientific">Antrodiella citrinella</name>
    <dbReference type="NCBI Taxonomy" id="2447956"/>
    <lineage>
        <taxon>Eukaryota</taxon>
        <taxon>Fungi</taxon>
        <taxon>Dikarya</taxon>
        <taxon>Basidiomycota</taxon>
        <taxon>Agaricomycotina</taxon>
        <taxon>Agaricomycetes</taxon>
        <taxon>Polyporales</taxon>
        <taxon>Steccherinaceae</taxon>
        <taxon>Antrodiella</taxon>
    </lineage>
</organism>
<dbReference type="InterPro" id="IPR047121">
    <property type="entry name" value="YjiB-like"/>
</dbReference>
<proteinExistence type="predicted"/>
<dbReference type="Gene3D" id="2.60.120.10">
    <property type="entry name" value="Jelly Rolls"/>
    <property type="match status" value="1"/>
</dbReference>
<gene>
    <name evidence="2" type="ORF">EUX98_g3334</name>
</gene>
<protein>
    <recommendedName>
        <fullName evidence="1">Cupin type-2 domain-containing protein</fullName>
    </recommendedName>
</protein>
<dbReference type="InterPro" id="IPR011051">
    <property type="entry name" value="RmlC_Cupin_sf"/>
</dbReference>
<accession>A0A4S4MWU7</accession>
<dbReference type="InterPro" id="IPR014500">
    <property type="entry name" value="UCP019307_cupin"/>
</dbReference>
<evidence type="ECO:0000259" key="1">
    <source>
        <dbReference type="Pfam" id="PF07883"/>
    </source>
</evidence>
<evidence type="ECO:0000313" key="3">
    <source>
        <dbReference type="Proteomes" id="UP000308730"/>
    </source>
</evidence>
<name>A0A4S4MWU7_9APHY</name>
<dbReference type="PIRSF" id="PIRSF019307">
    <property type="entry name" value="UCP019307"/>
    <property type="match status" value="1"/>
</dbReference>